<evidence type="ECO:0000259" key="12">
    <source>
        <dbReference type="Pfam" id="PF08264"/>
    </source>
</evidence>
<dbReference type="FunFam" id="3.40.50.620:FF:000077">
    <property type="entry name" value="Leucine--tRNA ligase"/>
    <property type="match status" value="1"/>
</dbReference>
<dbReference type="GO" id="GO:0004823">
    <property type="term" value="F:leucine-tRNA ligase activity"/>
    <property type="evidence" value="ECO:0007669"/>
    <property type="project" value="UniProtKB-UniRule"/>
</dbReference>
<dbReference type="InterPro" id="IPR015413">
    <property type="entry name" value="Methionyl/Leucyl_tRNA_Synth"/>
</dbReference>
<name>A0A2Z5IPZ7_9BACT</name>
<accession>A0A2Z5IPZ7</accession>
<evidence type="ECO:0000259" key="13">
    <source>
        <dbReference type="Pfam" id="PF09334"/>
    </source>
</evidence>
<dbReference type="InterPro" id="IPR025709">
    <property type="entry name" value="Leu_tRNA-synth_edit"/>
</dbReference>
<keyword evidence="16" id="KW-1185">Reference proteome</keyword>
<evidence type="ECO:0000259" key="14">
    <source>
        <dbReference type="Pfam" id="PF13603"/>
    </source>
</evidence>
<dbReference type="InterPro" id="IPR002302">
    <property type="entry name" value="Leu-tRNA-ligase"/>
</dbReference>
<evidence type="ECO:0000256" key="6">
    <source>
        <dbReference type="ARBA" id="ARBA00022917"/>
    </source>
</evidence>
<dbReference type="Gene3D" id="3.40.50.620">
    <property type="entry name" value="HUPs"/>
    <property type="match status" value="2"/>
</dbReference>
<evidence type="ECO:0000313" key="15">
    <source>
        <dbReference type="EMBL" id="AXE60607.1"/>
    </source>
</evidence>
<feature type="domain" description="Aminoacyl-tRNA synthetase class Ia" evidence="11">
    <location>
        <begin position="401"/>
        <end position="604"/>
    </location>
</feature>
<dbReference type="NCBIfam" id="TIGR00396">
    <property type="entry name" value="leuS_bact"/>
    <property type="match status" value="1"/>
</dbReference>
<proteinExistence type="inferred from homology"/>
<reference evidence="15 16" key="1">
    <citation type="submission" date="2018-05" db="EMBL/GenBank/DDBJ databases">
        <title>Annotation of the Mycoplasma phocidae genome.</title>
        <authorList>
            <person name="Brown D.R."/>
            <person name="Kutish G.F."/>
            <person name="Frasca S.Jr."/>
        </authorList>
    </citation>
    <scope>NUCLEOTIDE SEQUENCE [LARGE SCALE GENOMIC DNA]</scope>
    <source>
        <strain evidence="15 16">105</strain>
    </source>
</reference>
<keyword evidence="4 9" id="KW-0547">Nucleotide-binding</keyword>
<dbReference type="AlphaFoldDB" id="A0A2Z5IPZ7"/>
<feature type="domain" description="Methionyl/Valyl/Leucyl/Isoleucyl-tRNA synthetase anticodon-binding" evidence="12">
    <location>
        <begin position="655"/>
        <end position="768"/>
    </location>
</feature>
<evidence type="ECO:0000256" key="4">
    <source>
        <dbReference type="ARBA" id="ARBA00022741"/>
    </source>
</evidence>
<dbReference type="InterPro" id="IPR013155">
    <property type="entry name" value="M/V/L/I-tRNA-synth_anticd-bd"/>
</dbReference>
<dbReference type="Pfam" id="PF08264">
    <property type="entry name" value="Anticodon_1"/>
    <property type="match status" value="1"/>
</dbReference>
<dbReference type="RefSeq" id="WP_114190723.1">
    <property type="nucleotide sequence ID" value="NZ_CP029295.1"/>
</dbReference>
<comment type="catalytic activity">
    <reaction evidence="8 9">
        <text>tRNA(Leu) + L-leucine + ATP = L-leucyl-tRNA(Leu) + AMP + diphosphate</text>
        <dbReference type="Rhea" id="RHEA:11688"/>
        <dbReference type="Rhea" id="RHEA-COMP:9613"/>
        <dbReference type="Rhea" id="RHEA-COMP:9622"/>
        <dbReference type="ChEBI" id="CHEBI:30616"/>
        <dbReference type="ChEBI" id="CHEBI:33019"/>
        <dbReference type="ChEBI" id="CHEBI:57427"/>
        <dbReference type="ChEBI" id="CHEBI:78442"/>
        <dbReference type="ChEBI" id="CHEBI:78494"/>
        <dbReference type="ChEBI" id="CHEBI:456215"/>
        <dbReference type="EC" id="6.1.1.4"/>
    </reaction>
</comment>
<dbReference type="GO" id="GO:0005829">
    <property type="term" value="C:cytosol"/>
    <property type="evidence" value="ECO:0007669"/>
    <property type="project" value="TreeGrafter"/>
</dbReference>
<keyword evidence="3 9" id="KW-0436">Ligase</keyword>
<dbReference type="Pfam" id="PF13603">
    <property type="entry name" value="tRNA-synt_1_2"/>
    <property type="match status" value="1"/>
</dbReference>
<dbReference type="Gene3D" id="1.10.730.10">
    <property type="entry name" value="Isoleucyl-tRNA Synthetase, Domain 1"/>
    <property type="match status" value="1"/>
</dbReference>
<dbReference type="SUPFAM" id="SSF47323">
    <property type="entry name" value="Anticodon-binding domain of a subclass of class I aminoacyl-tRNA synthetases"/>
    <property type="match status" value="1"/>
</dbReference>
<dbReference type="PANTHER" id="PTHR43740:SF2">
    <property type="entry name" value="LEUCINE--TRNA LIGASE, MITOCHONDRIAL"/>
    <property type="match status" value="1"/>
</dbReference>
<evidence type="ECO:0000256" key="3">
    <source>
        <dbReference type="ARBA" id="ARBA00022598"/>
    </source>
</evidence>
<evidence type="ECO:0000259" key="11">
    <source>
        <dbReference type="Pfam" id="PF00133"/>
    </source>
</evidence>
<evidence type="ECO:0000256" key="10">
    <source>
        <dbReference type="RuleBase" id="RU363035"/>
    </source>
</evidence>
<evidence type="ECO:0000256" key="9">
    <source>
        <dbReference type="HAMAP-Rule" id="MF_00049"/>
    </source>
</evidence>
<dbReference type="KEGG" id="mpho:DA803_00670"/>
<keyword evidence="7 9" id="KW-0030">Aminoacyl-tRNA synthetase</keyword>
<dbReference type="InterPro" id="IPR001412">
    <property type="entry name" value="aa-tRNA-synth_I_CS"/>
</dbReference>
<gene>
    <name evidence="9" type="primary">leuS</name>
    <name evidence="15" type="ORF">DA803_00670</name>
</gene>
<dbReference type="SUPFAM" id="SSF52374">
    <property type="entry name" value="Nucleotidylyl transferase"/>
    <property type="match status" value="1"/>
</dbReference>
<keyword evidence="2 9" id="KW-0963">Cytoplasm</keyword>
<dbReference type="Gene3D" id="3.10.20.590">
    <property type="match status" value="1"/>
</dbReference>
<evidence type="ECO:0000313" key="16">
    <source>
        <dbReference type="Proteomes" id="UP000252477"/>
    </source>
</evidence>
<feature type="domain" description="Methionyl/Leucyl tRNA synthetase" evidence="13">
    <location>
        <begin position="37"/>
        <end position="168"/>
    </location>
</feature>
<evidence type="ECO:0000256" key="8">
    <source>
        <dbReference type="ARBA" id="ARBA00047469"/>
    </source>
</evidence>
<sequence length="804" mass="93398">MYNHQKIEKKWQAYWEKNKSFKTQEKSYKKAYILDMFPYPSGAGLHVGHLEGYTATDIISRYKRLNNFDVLHPIGWDAFGLPAEQYALKTGNHPATFTLKNIDNFRRQLKLLGFSYDYDKEINTTDPNFYVWTQWIFKEMYKQGLASIENVDVNWCEGLGTVLANEEIIEVNGIRVSERGNFPVVRKPMKQWVLKITAYADKLLEGLDELDWPENLKSLQRNWIGKNIGHEVVWKIHNSNEKISTFTTRLDTIYGVSAIIINPEHPLIKKITNRKNLEDVLYFIENYKLKSDRKLLQNAKEQSGIELGCYVEHPLTKKMIPVWVSDYVLPGYGTGAIMAVPAHDERDYEFAKKYNLEIISVIDIADKNLPYSGNGIHKNSSIANNLDNQEAAEKIYEELKIQKTINKKINYKLRDWIFSRQRYWGEPFPILFDEDDNIYLVKELVKLPETKNIKPSGSTEGPLANVKEWNNVEINGKKFRHDNNVMPQWAGSSWYYLAYVLKNPDGSYVPLNSEEAKKRFENWLPVDLYIGGQEHAVLHLLYARFWHRFLYDIGIVTTKEPFAKLINQGIILGTDGQKMSKSLGNVINPDELIENQGADALRVYEMFMGPITDSKSWNVDSLNGIRRWLEKIYNTFLKLIDQKIKISYDMAELDSLINELIIDVTENIENTKFNIAISKMMVFINYLASQKEIHSHYPLKIFAILLNPFAPHLSEELLHLLKERPAEFQSWPFPDKSKIIKKNKIIGIQINGKTRGQIEILSDWDEKTVVAEAKKIPTITKWLAEKEIVKVIYLKDKILNLIIK</sequence>
<protein>
    <recommendedName>
        <fullName evidence="9">Leucine--tRNA ligase</fullName>
        <ecNumber evidence="9">6.1.1.4</ecNumber>
    </recommendedName>
    <alternativeName>
        <fullName evidence="9">Leucyl-tRNA synthetase</fullName>
        <shortName evidence="9">LeuRS</shortName>
    </alternativeName>
</protein>
<comment type="similarity">
    <text evidence="1 9 10">Belongs to the class-I aminoacyl-tRNA synthetase family.</text>
</comment>
<dbReference type="GO" id="GO:0005524">
    <property type="term" value="F:ATP binding"/>
    <property type="evidence" value="ECO:0007669"/>
    <property type="project" value="UniProtKB-UniRule"/>
</dbReference>
<dbReference type="InterPro" id="IPR002300">
    <property type="entry name" value="aa-tRNA-synth_Ia"/>
</dbReference>
<dbReference type="Proteomes" id="UP000252477">
    <property type="component" value="Chromosome"/>
</dbReference>
<dbReference type="HAMAP" id="MF_00049_B">
    <property type="entry name" value="Leu_tRNA_synth_B"/>
    <property type="match status" value="1"/>
</dbReference>
<dbReference type="PRINTS" id="PR00985">
    <property type="entry name" value="TRNASYNTHLEU"/>
</dbReference>
<comment type="caution">
    <text evidence="9">Lacks conserved residue(s) required for the propagation of feature annotation.</text>
</comment>
<feature type="domain" description="Leucyl-tRNA synthetase editing" evidence="14">
    <location>
        <begin position="221"/>
        <end position="399"/>
    </location>
</feature>
<organism evidence="15 16">
    <name type="scientific">[Mycoplasma] phocae</name>
    <dbReference type="NCBI Taxonomy" id="142651"/>
    <lineage>
        <taxon>Bacteria</taxon>
        <taxon>Bacillati</taxon>
        <taxon>Mycoplasmatota</taxon>
        <taxon>Mycoplasmoidales</taxon>
        <taxon>Metamycoplasmataceae</taxon>
        <taxon>Metamycoplasma</taxon>
    </lineage>
</organism>
<dbReference type="Pfam" id="PF00133">
    <property type="entry name" value="tRNA-synt_1"/>
    <property type="match status" value="1"/>
</dbReference>
<dbReference type="GO" id="GO:0002161">
    <property type="term" value="F:aminoacyl-tRNA deacylase activity"/>
    <property type="evidence" value="ECO:0007669"/>
    <property type="project" value="InterPro"/>
</dbReference>
<dbReference type="EMBL" id="CP029295">
    <property type="protein sequence ID" value="AXE60607.1"/>
    <property type="molecule type" value="Genomic_DNA"/>
</dbReference>
<dbReference type="InterPro" id="IPR009008">
    <property type="entry name" value="Val/Leu/Ile-tRNA-synth_edit"/>
</dbReference>
<dbReference type="PANTHER" id="PTHR43740">
    <property type="entry name" value="LEUCYL-TRNA SYNTHETASE"/>
    <property type="match status" value="1"/>
</dbReference>
<evidence type="ECO:0000256" key="2">
    <source>
        <dbReference type="ARBA" id="ARBA00022490"/>
    </source>
</evidence>
<evidence type="ECO:0000256" key="5">
    <source>
        <dbReference type="ARBA" id="ARBA00022840"/>
    </source>
</evidence>
<dbReference type="FunFam" id="3.40.50.620:FF:000056">
    <property type="entry name" value="Leucine--tRNA ligase"/>
    <property type="match status" value="1"/>
</dbReference>
<dbReference type="PROSITE" id="PS00178">
    <property type="entry name" value="AA_TRNA_LIGASE_I"/>
    <property type="match status" value="1"/>
</dbReference>
<evidence type="ECO:0000256" key="7">
    <source>
        <dbReference type="ARBA" id="ARBA00023146"/>
    </source>
</evidence>
<evidence type="ECO:0000256" key="1">
    <source>
        <dbReference type="ARBA" id="ARBA00005594"/>
    </source>
</evidence>
<keyword evidence="5 9" id="KW-0067">ATP-binding</keyword>
<dbReference type="InterPro" id="IPR009080">
    <property type="entry name" value="tRNAsynth_Ia_anticodon-bd"/>
</dbReference>
<dbReference type="GO" id="GO:0006429">
    <property type="term" value="P:leucyl-tRNA aminoacylation"/>
    <property type="evidence" value="ECO:0007669"/>
    <property type="project" value="UniProtKB-UniRule"/>
</dbReference>
<keyword evidence="6 9" id="KW-0648">Protein biosynthesis</keyword>
<feature type="short sequence motif" description="'KMSKS' region" evidence="9">
    <location>
        <begin position="578"/>
        <end position="582"/>
    </location>
</feature>
<comment type="subcellular location">
    <subcellularLocation>
        <location evidence="9">Cytoplasm</location>
    </subcellularLocation>
</comment>
<dbReference type="InterPro" id="IPR014729">
    <property type="entry name" value="Rossmann-like_a/b/a_fold"/>
</dbReference>
<dbReference type="Pfam" id="PF09334">
    <property type="entry name" value="tRNA-synt_1g"/>
    <property type="match status" value="1"/>
</dbReference>
<dbReference type="OrthoDB" id="9810365at2"/>
<feature type="binding site" evidence="9">
    <location>
        <position position="581"/>
    </location>
    <ligand>
        <name>ATP</name>
        <dbReference type="ChEBI" id="CHEBI:30616"/>
    </ligand>
</feature>
<dbReference type="EC" id="6.1.1.4" evidence="9"/>
<dbReference type="CDD" id="cd00812">
    <property type="entry name" value="LeuRS_core"/>
    <property type="match status" value="1"/>
</dbReference>
<dbReference type="SUPFAM" id="SSF50677">
    <property type="entry name" value="ValRS/IleRS/LeuRS editing domain"/>
    <property type="match status" value="1"/>
</dbReference>